<protein>
    <submittedName>
        <fullName evidence="1">Uncharacterized protein</fullName>
    </submittedName>
</protein>
<evidence type="ECO:0000313" key="1">
    <source>
        <dbReference type="EMBL" id="KAF9685831.1"/>
    </source>
</evidence>
<sequence length="79" mass="8902">MDNPALKLDLNRIIIGPRMAKASPTDSIIATYLDVKSVINWDISHMLLTGNDLAFVTNVIQHLSNQFHIKDLGDLHFFL</sequence>
<name>A0A835KGP7_9ROSI</name>
<keyword evidence="2" id="KW-1185">Reference proteome</keyword>
<evidence type="ECO:0000313" key="2">
    <source>
        <dbReference type="Proteomes" id="UP000657918"/>
    </source>
</evidence>
<dbReference type="Proteomes" id="UP000657918">
    <property type="component" value="Unassembled WGS sequence"/>
</dbReference>
<dbReference type="AlphaFoldDB" id="A0A835KGP7"/>
<proteinExistence type="predicted"/>
<accession>A0A835KGP7</accession>
<organism evidence="1 2">
    <name type="scientific">Salix dunnii</name>
    <dbReference type="NCBI Taxonomy" id="1413687"/>
    <lineage>
        <taxon>Eukaryota</taxon>
        <taxon>Viridiplantae</taxon>
        <taxon>Streptophyta</taxon>
        <taxon>Embryophyta</taxon>
        <taxon>Tracheophyta</taxon>
        <taxon>Spermatophyta</taxon>
        <taxon>Magnoliopsida</taxon>
        <taxon>eudicotyledons</taxon>
        <taxon>Gunneridae</taxon>
        <taxon>Pentapetalae</taxon>
        <taxon>rosids</taxon>
        <taxon>fabids</taxon>
        <taxon>Malpighiales</taxon>
        <taxon>Salicaceae</taxon>
        <taxon>Saliceae</taxon>
        <taxon>Salix</taxon>
    </lineage>
</organism>
<reference evidence="1 2" key="1">
    <citation type="submission" date="2020-10" db="EMBL/GenBank/DDBJ databases">
        <title>Plant Genome Project.</title>
        <authorList>
            <person name="Zhang R.-G."/>
        </authorList>
    </citation>
    <scope>NUCLEOTIDE SEQUENCE [LARGE SCALE GENOMIC DNA]</scope>
    <source>
        <strain evidence="1">FAFU-HL-1</strain>
        <tissue evidence="1">Leaf</tissue>
    </source>
</reference>
<dbReference type="EMBL" id="JADGMS010000003">
    <property type="protein sequence ID" value="KAF9685831.1"/>
    <property type="molecule type" value="Genomic_DNA"/>
</dbReference>
<gene>
    <name evidence="1" type="ORF">SADUNF_Sadunf03G0095000</name>
</gene>
<comment type="caution">
    <text evidence="1">The sequence shown here is derived from an EMBL/GenBank/DDBJ whole genome shotgun (WGS) entry which is preliminary data.</text>
</comment>